<keyword evidence="4" id="KW-1185">Reference proteome</keyword>
<dbReference type="EMBL" id="PGFJ01000001">
    <property type="protein sequence ID" value="PJJ84368.1"/>
    <property type="molecule type" value="Genomic_DNA"/>
</dbReference>
<evidence type="ECO:0000256" key="1">
    <source>
        <dbReference type="SAM" id="Phobius"/>
    </source>
</evidence>
<feature type="domain" description="Mce/MlaD" evidence="2">
    <location>
        <begin position="40"/>
        <end position="118"/>
    </location>
</feature>
<organism evidence="3 4">
    <name type="scientific">Mucilaginibacter auburnensis</name>
    <dbReference type="NCBI Taxonomy" id="1457233"/>
    <lineage>
        <taxon>Bacteria</taxon>
        <taxon>Pseudomonadati</taxon>
        <taxon>Bacteroidota</taxon>
        <taxon>Sphingobacteriia</taxon>
        <taxon>Sphingobacteriales</taxon>
        <taxon>Sphingobacteriaceae</taxon>
        <taxon>Mucilaginibacter</taxon>
    </lineage>
</organism>
<evidence type="ECO:0000313" key="4">
    <source>
        <dbReference type="Proteomes" id="UP000242687"/>
    </source>
</evidence>
<comment type="caution">
    <text evidence="3">The sequence shown here is derived from an EMBL/GenBank/DDBJ whole genome shotgun (WGS) entry which is preliminary data.</text>
</comment>
<accession>A0A2H9VU87</accession>
<sequence>MEASENKRSIIVGIFLAVGLVVFMLGVFVLGSQSKSFSKSVHISAVFEDVAGLKKGNSVWFSGVKVGSISKIEFIGAGQVDVAMNIDEASQPYIHRNAGVHIGSDGLIGNKIIVIDGGTPQAPVIQEGDVLQAEKMTSTDEIMKTLQQNNQNLLSITGDFKLLSRKILQGKGTVGTLMADSMMAIQLRNAMRNLESATGSAARMAVQLDRFSKTMNTKGGLADKLFTDTATFNQLSSSVAQLQQTAKNAATITDNLNKATNKFNSTDNVIGVLLNDPKAATKVQSSIDYLQQSTVKLNDDLEAAQHNFLLRGFFKKREKAKQDSIKAAQKGK</sequence>
<keyword evidence="1" id="KW-0472">Membrane</keyword>
<evidence type="ECO:0000313" key="3">
    <source>
        <dbReference type="EMBL" id="PJJ84368.1"/>
    </source>
</evidence>
<reference evidence="3 4" key="1">
    <citation type="submission" date="2017-11" db="EMBL/GenBank/DDBJ databases">
        <title>Genomic Encyclopedia of Archaeal and Bacterial Type Strains, Phase II (KMG-II): From Individual Species to Whole Genera.</title>
        <authorList>
            <person name="Goeker M."/>
        </authorList>
    </citation>
    <scope>NUCLEOTIDE SEQUENCE [LARGE SCALE GENOMIC DNA]</scope>
    <source>
        <strain evidence="3 4">DSM 28175</strain>
    </source>
</reference>
<dbReference type="PANTHER" id="PTHR33371:SF4">
    <property type="entry name" value="INTERMEMBRANE PHOSPHOLIPID TRANSPORT SYSTEM BINDING PROTEIN MLAD"/>
    <property type="match status" value="1"/>
</dbReference>
<dbReference type="OrthoDB" id="9771725at2"/>
<keyword evidence="1" id="KW-1133">Transmembrane helix</keyword>
<dbReference type="PANTHER" id="PTHR33371">
    <property type="entry name" value="INTERMEMBRANE PHOSPHOLIPID TRANSPORT SYSTEM BINDING PROTEIN MLAD-RELATED"/>
    <property type="match status" value="1"/>
</dbReference>
<dbReference type="InterPro" id="IPR052336">
    <property type="entry name" value="MlaD_Phospholipid_Transporter"/>
</dbReference>
<dbReference type="AlphaFoldDB" id="A0A2H9VU87"/>
<gene>
    <name evidence="3" type="ORF">CLV57_1379</name>
</gene>
<evidence type="ECO:0000259" key="2">
    <source>
        <dbReference type="Pfam" id="PF02470"/>
    </source>
</evidence>
<name>A0A2H9VU87_9SPHI</name>
<dbReference type="Proteomes" id="UP000242687">
    <property type="component" value="Unassembled WGS sequence"/>
</dbReference>
<proteinExistence type="predicted"/>
<keyword evidence="1" id="KW-0812">Transmembrane</keyword>
<feature type="transmembrane region" description="Helical" evidence="1">
    <location>
        <begin position="12"/>
        <end position="31"/>
    </location>
</feature>
<dbReference type="InterPro" id="IPR003399">
    <property type="entry name" value="Mce/MlaD"/>
</dbReference>
<dbReference type="Pfam" id="PF02470">
    <property type="entry name" value="MlaD"/>
    <property type="match status" value="1"/>
</dbReference>
<protein>
    <submittedName>
        <fullName evidence="3">Phospholipid/cholesterol/gamma-HCH transport system substrate-binding protein</fullName>
    </submittedName>
</protein>
<dbReference type="RefSeq" id="WP_100340565.1">
    <property type="nucleotide sequence ID" value="NZ_PGFJ01000001.1"/>
</dbReference>